<dbReference type="AlphaFoldDB" id="A0A255GLC7"/>
<dbReference type="Proteomes" id="UP000216311">
    <property type="component" value="Unassembled WGS sequence"/>
</dbReference>
<feature type="region of interest" description="Disordered" evidence="1">
    <location>
        <begin position="76"/>
        <end position="95"/>
    </location>
</feature>
<proteinExistence type="predicted"/>
<evidence type="ECO:0000313" key="2">
    <source>
        <dbReference type="EMBL" id="OYO16619.1"/>
    </source>
</evidence>
<dbReference type="RefSeq" id="WP_094365506.1">
    <property type="nucleotide sequence ID" value="NZ_NMVQ01000047.1"/>
</dbReference>
<reference evidence="2 3" key="1">
    <citation type="submission" date="2017-07" db="EMBL/GenBank/DDBJ databases">
        <title>Draft whole genome sequences of clinical Proprionibacteriaceae strains.</title>
        <authorList>
            <person name="Bernier A.-M."/>
            <person name="Bernard K."/>
            <person name="Domingo M.-C."/>
        </authorList>
    </citation>
    <scope>NUCLEOTIDE SEQUENCE [LARGE SCALE GENOMIC DNA]</scope>
    <source>
        <strain evidence="2 3">NML 130396</strain>
    </source>
</reference>
<accession>A0A255GLC7</accession>
<sequence>MSEPLPEYVHQTLPIARLKKAIEQIEMAERQDDPQVKLELLRAADDSCMYARRSAESLMAMWRGLNERAEELRRRLDDEARAGRPGQDSLFEEAS</sequence>
<organism evidence="2 3">
    <name type="scientific">Enemella dayhoffiae</name>
    <dbReference type="NCBI Taxonomy" id="2016507"/>
    <lineage>
        <taxon>Bacteria</taxon>
        <taxon>Bacillati</taxon>
        <taxon>Actinomycetota</taxon>
        <taxon>Actinomycetes</taxon>
        <taxon>Propionibacteriales</taxon>
        <taxon>Propionibacteriaceae</taxon>
        <taxon>Enemella</taxon>
    </lineage>
</organism>
<name>A0A255GLC7_9ACTN</name>
<evidence type="ECO:0000256" key="1">
    <source>
        <dbReference type="SAM" id="MobiDB-lite"/>
    </source>
</evidence>
<protein>
    <submittedName>
        <fullName evidence="2">Uncharacterized protein</fullName>
    </submittedName>
</protein>
<keyword evidence="3" id="KW-1185">Reference proteome</keyword>
<comment type="caution">
    <text evidence="2">The sequence shown here is derived from an EMBL/GenBank/DDBJ whole genome shotgun (WGS) entry which is preliminary data.</text>
</comment>
<dbReference type="EMBL" id="NMVQ01000047">
    <property type="protein sequence ID" value="OYO16619.1"/>
    <property type="molecule type" value="Genomic_DNA"/>
</dbReference>
<gene>
    <name evidence="2" type="ORF">CGZ93_17825</name>
</gene>
<evidence type="ECO:0000313" key="3">
    <source>
        <dbReference type="Proteomes" id="UP000216311"/>
    </source>
</evidence>